<organism evidence="1 2">
    <name type="scientific">Diplocloster modestus</name>
    <dbReference type="NCBI Taxonomy" id="2850322"/>
    <lineage>
        <taxon>Bacteria</taxon>
        <taxon>Bacillati</taxon>
        <taxon>Bacillota</taxon>
        <taxon>Clostridia</taxon>
        <taxon>Lachnospirales</taxon>
        <taxon>Lachnospiraceae</taxon>
        <taxon>Diplocloster</taxon>
    </lineage>
</organism>
<reference evidence="1 2" key="1">
    <citation type="submission" date="2021-06" db="EMBL/GenBank/DDBJ databases">
        <title>Description of novel taxa of the family Lachnospiraceae.</title>
        <authorList>
            <person name="Chaplin A.V."/>
            <person name="Sokolova S.R."/>
            <person name="Pikina A.P."/>
            <person name="Korzhanova M."/>
            <person name="Belova V."/>
            <person name="Korostin D."/>
            <person name="Efimov B.A."/>
        </authorList>
    </citation>
    <scope>NUCLEOTIDE SEQUENCE [LARGE SCALE GENOMIC DNA]</scope>
    <source>
        <strain evidence="1 2">ASD4241</strain>
    </source>
</reference>
<comment type="caution">
    <text evidence="1">The sequence shown here is derived from an EMBL/GenBank/DDBJ whole genome shotgun (WGS) entry which is preliminary data.</text>
</comment>
<sequence>MKKSITCILTITMVLSLMFCIVGCGDNVKKQEAIDAFNTTSTSFDETADLINENAEVLDEELISVFQEMSSLLGQYKELLEGEDELTDEKYDEIIEWLGTADDWIKDTKNEIETALAQ</sequence>
<dbReference type="RefSeq" id="WP_158352869.1">
    <property type="nucleotide sequence ID" value="NZ_JAHQCX010000007.1"/>
</dbReference>
<keyword evidence="2" id="KW-1185">Reference proteome</keyword>
<gene>
    <name evidence="1" type="ORF">KTH90_12130</name>
</gene>
<accession>A0ABS6K8E1</accession>
<evidence type="ECO:0000313" key="1">
    <source>
        <dbReference type="EMBL" id="MBU9726763.1"/>
    </source>
</evidence>
<evidence type="ECO:0000313" key="2">
    <source>
        <dbReference type="Proteomes" id="UP001314681"/>
    </source>
</evidence>
<proteinExistence type="predicted"/>
<protein>
    <submittedName>
        <fullName evidence="1">Uncharacterized protein</fullName>
    </submittedName>
</protein>
<name>A0ABS6K8E1_9FIRM</name>
<dbReference type="EMBL" id="JAHQCX010000007">
    <property type="protein sequence ID" value="MBU9726763.1"/>
    <property type="molecule type" value="Genomic_DNA"/>
</dbReference>
<dbReference type="Proteomes" id="UP001314681">
    <property type="component" value="Unassembled WGS sequence"/>
</dbReference>